<dbReference type="Gene3D" id="3.40.710.10">
    <property type="entry name" value="DD-peptidase/beta-lactamase superfamily"/>
    <property type="match status" value="1"/>
</dbReference>
<proteinExistence type="predicted"/>
<dbReference type="Pfam" id="PF00144">
    <property type="entry name" value="Beta-lactamase"/>
    <property type="match status" value="1"/>
</dbReference>
<dbReference type="SUPFAM" id="SSF56601">
    <property type="entry name" value="beta-lactamase/transpeptidase-like"/>
    <property type="match status" value="1"/>
</dbReference>
<evidence type="ECO:0000313" key="2">
    <source>
        <dbReference type="EMBL" id="KHL01674.1"/>
    </source>
</evidence>
<protein>
    <recommendedName>
        <fullName evidence="1">Beta-lactamase-related domain-containing protein</fullName>
    </recommendedName>
</protein>
<comment type="caution">
    <text evidence="2">The sequence shown here is derived from an EMBL/GenBank/DDBJ whole genome shotgun (WGS) entry which is preliminary data.</text>
</comment>
<evidence type="ECO:0000259" key="1">
    <source>
        <dbReference type="Pfam" id="PF00144"/>
    </source>
</evidence>
<reference evidence="2 3" key="1">
    <citation type="submission" date="2014-09" db="EMBL/GenBank/DDBJ databases">
        <title>Genome sequence of Sinomonas sp. MUSC 117.</title>
        <authorList>
            <person name="Lee L.-H."/>
        </authorList>
    </citation>
    <scope>NUCLEOTIDE SEQUENCE [LARGE SCALE GENOMIC DNA]</scope>
    <source>
        <strain evidence="2 3">MUSC 117</strain>
    </source>
</reference>
<feature type="domain" description="Beta-lactamase-related" evidence="1">
    <location>
        <begin position="4"/>
        <end position="256"/>
    </location>
</feature>
<dbReference type="PANTHER" id="PTHR46825:SF7">
    <property type="entry name" value="D-ALANYL-D-ALANINE CARBOXYPEPTIDASE"/>
    <property type="match status" value="1"/>
</dbReference>
<organism evidence="2 3">
    <name type="scientific">Sinomonas humi</name>
    <dbReference type="NCBI Taxonomy" id="1338436"/>
    <lineage>
        <taxon>Bacteria</taxon>
        <taxon>Bacillati</taxon>
        <taxon>Actinomycetota</taxon>
        <taxon>Actinomycetes</taxon>
        <taxon>Micrococcales</taxon>
        <taxon>Micrococcaceae</taxon>
        <taxon>Sinomonas</taxon>
    </lineage>
</organism>
<dbReference type="InterPro" id="IPR001466">
    <property type="entry name" value="Beta-lactam-related"/>
</dbReference>
<dbReference type="EMBL" id="JTDL01000140">
    <property type="protein sequence ID" value="KHL01674.1"/>
    <property type="molecule type" value="Genomic_DNA"/>
</dbReference>
<dbReference type="InterPro" id="IPR012338">
    <property type="entry name" value="Beta-lactam/transpept-like"/>
</dbReference>
<dbReference type="PANTHER" id="PTHR46825">
    <property type="entry name" value="D-ALANYL-D-ALANINE-CARBOXYPEPTIDASE/ENDOPEPTIDASE AMPH"/>
    <property type="match status" value="1"/>
</dbReference>
<accession>A0A0B2ADJ3</accession>
<gene>
    <name evidence="2" type="ORF">LK10_15115</name>
</gene>
<keyword evidence="3" id="KW-1185">Reference proteome</keyword>
<dbReference type="STRING" id="1338436.LK10_15115"/>
<dbReference type="InterPro" id="IPR050491">
    <property type="entry name" value="AmpC-like"/>
</dbReference>
<sequence>MDGGAVSAVVEVIWPDGQWSRAYGVRSLDTKDAAQAGDRVSVGTVTETLTAVAVLRLVDDRLIGLDDAVNTVIPGFEAELHPPGPVTVRELLGQTSGIPSHIPATNGGDPAAVAQPRPLEQALKDAGGRPWPASSVGTYQWDETNYVALGLLVQTLRKKPFADVVEEEIIAPLGLAHTSLTRIDLSQKDILHTYMTAHGQRIDTTDNIDTAGSPSEGLTSTMGEVSTFLAALFGGRLISPSSLAQMEKGAGPAPYALGIAKGPRGCTAGGSFHTAGDQGRAITAAVSSSDGRYTAAMALVPQPLPGTPEDPNADRQRNTITEQMFSTLGETINSLCGSP</sequence>
<name>A0A0B2ADJ3_9MICC</name>
<dbReference type="Proteomes" id="UP000030982">
    <property type="component" value="Unassembled WGS sequence"/>
</dbReference>
<dbReference type="AlphaFoldDB" id="A0A0B2ADJ3"/>
<evidence type="ECO:0000313" key="3">
    <source>
        <dbReference type="Proteomes" id="UP000030982"/>
    </source>
</evidence>